<name>A0A0B2JVD0_9FIRM</name>
<dbReference type="STRING" id="82374.NZ47_05895"/>
<dbReference type="PANTHER" id="PTHR43546">
    <property type="entry name" value="UPF0173 METAL-DEPENDENT HYDROLASE MJ1163-RELATED"/>
    <property type="match status" value="1"/>
</dbReference>
<proteinExistence type="predicted"/>
<dbReference type="Gene3D" id="3.60.15.10">
    <property type="entry name" value="Ribonuclease Z/Hydroxyacylglutathione hydrolase-like"/>
    <property type="match status" value="1"/>
</dbReference>
<dbReference type="SUPFAM" id="SSF56281">
    <property type="entry name" value="Metallo-hydrolase/oxidoreductase"/>
    <property type="match status" value="1"/>
</dbReference>
<keyword evidence="1 3" id="KW-0378">Hydrolase</keyword>
<dbReference type="InterPro" id="IPR001279">
    <property type="entry name" value="Metallo-B-lactamas"/>
</dbReference>
<evidence type="ECO:0000259" key="2">
    <source>
        <dbReference type="Pfam" id="PF12706"/>
    </source>
</evidence>
<sequence>MKLTQIRNATNRLEYADKTFLIDPWLMPKHQFSFVDVPGKPYHVPDEMKEHLPMPFYDLPMPMEEILAGIDYYLVTHIHPDHIDMSMDGTVGAPLDKNVPVICQNEADATVFKKSGFHDVTVLSDAGMLFGQAKLTKVPALHGTVNPCGDAMGIMFESEIEKNFYLAGDTIWYSAVADSLKRWKPEVVALNCCAAETVENGRLIMDAEDVHCVAKTVPNARLYLTHLDNVAHAALTRHTLKGNLAERNVTNYDMPKDGQSIIY</sequence>
<dbReference type="EMBL" id="JSCE01000120">
    <property type="protein sequence ID" value="KHM52265.1"/>
    <property type="molecule type" value="Genomic_DNA"/>
</dbReference>
<dbReference type="Pfam" id="PF12706">
    <property type="entry name" value="Lactamase_B_2"/>
    <property type="match status" value="1"/>
</dbReference>
<dbReference type="InterPro" id="IPR050114">
    <property type="entry name" value="UPF0173_UPF0282_UlaG_hydrolase"/>
</dbReference>
<organism evidence="3 4">
    <name type="scientific">Anaerovibrio lipolyticus</name>
    <dbReference type="NCBI Taxonomy" id="82374"/>
    <lineage>
        <taxon>Bacteria</taxon>
        <taxon>Bacillati</taxon>
        <taxon>Bacillota</taxon>
        <taxon>Negativicutes</taxon>
        <taxon>Selenomonadales</taxon>
        <taxon>Selenomonadaceae</taxon>
        <taxon>Anaerovibrio</taxon>
    </lineage>
</organism>
<evidence type="ECO:0000256" key="1">
    <source>
        <dbReference type="ARBA" id="ARBA00022801"/>
    </source>
</evidence>
<accession>A0A0B2JVD0</accession>
<dbReference type="eggNOG" id="COG2220">
    <property type="taxonomic scope" value="Bacteria"/>
</dbReference>
<dbReference type="GO" id="GO:0016787">
    <property type="term" value="F:hydrolase activity"/>
    <property type="evidence" value="ECO:0007669"/>
    <property type="project" value="UniProtKB-KW"/>
</dbReference>
<comment type="caution">
    <text evidence="3">The sequence shown here is derived from an EMBL/GenBank/DDBJ whole genome shotgun (WGS) entry which is preliminary data.</text>
</comment>
<dbReference type="PANTHER" id="PTHR43546:SF9">
    <property type="entry name" value="L-ASCORBATE-6-PHOSPHATE LACTONASE ULAG-RELATED"/>
    <property type="match status" value="1"/>
</dbReference>
<evidence type="ECO:0000313" key="4">
    <source>
        <dbReference type="Proteomes" id="UP000030993"/>
    </source>
</evidence>
<dbReference type="InterPro" id="IPR036866">
    <property type="entry name" value="RibonucZ/Hydroxyglut_hydro"/>
</dbReference>
<reference evidence="3 4" key="1">
    <citation type="journal article" date="2013" name="PLoS ONE">
        <title>Identification and characterization of three novel lipases belonging to families II and V from Anaerovibrio lipolyticus 5ST.</title>
        <authorList>
            <person name="Prive F."/>
            <person name="Kaderbhai N.N."/>
            <person name="Girdwood S."/>
            <person name="Worgan H.J."/>
            <person name="Pinloche E."/>
            <person name="Scollan N.D."/>
            <person name="Huws S.A."/>
            <person name="Newbold C.J."/>
        </authorList>
    </citation>
    <scope>NUCLEOTIDE SEQUENCE [LARGE SCALE GENOMIC DNA]</scope>
    <source>
        <strain evidence="3 4">5S</strain>
    </source>
</reference>
<evidence type="ECO:0000313" key="3">
    <source>
        <dbReference type="EMBL" id="KHM52265.1"/>
    </source>
</evidence>
<keyword evidence="4" id="KW-1185">Reference proteome</keyword>
<dbReference type="Proteomes" id="UP000030993">
    <property type="component" value="Unassembled WGS sequence"/>
</dbReference>
<feature type="domain" description="Metallo-beta-lactamase" evidence="2">
    <location>
        <begin position="57"/>
        <end position="226"/>
    </location>
</feature>
<gene>
    <name evidence="3" type="ORF">NZ47_05895</name>
</gene>
<protein>
    <submittedName>
        <fullName evidence="3">Hydrolase</fullName>
    </submittedName>
</protein>
<dbReference type="AlphaFoldDB" id="A0A0B2JVD0"/>